<organism evidence="2 3">
    <name type="scientific">Pelotomaculum schinkii</name>
    <dbReference type="NCBI Taxonomy" id="78350"/>
    <lineage>
        <taxon>Bacteria</taxon>
        <taxon>Bacillati</taxon>
        <taxon>Bacillota</taxon>
        <taxon>Clostridia</taxon>
        <taxon>Eubacteriales</taxon>
        <taxon>Desulfotomaculaceae</taxon>
        <taxon>Pelotomaculum</taxon>
    </lineage>
</organism>
<protein>
    <recommendedName>
        <fullName evidence="4">Amino acid permease</fullName>
    </recommendedName>
</protein>
<dbReference type="Proteomes" id="UP000298324">
    <property type="component" value="Unassembled WGS sequence"/>
</dbReference>
<reference evidence="2 3" key="1">
    <citation type="journal article" date="2018" name="Environ. Microbiol.">
        <title>Novel energy conservation strategies and behaviour of Pelotomaculum schinkii driving syntrophic propionate catabolism.</title>
        <authorList>
            <person name="Hidalgo-Ahumada C.A.P."/>
            <person name="Nobu M.K."/>
            <person name="Narihiro T."/>
            <person name="Tamaki H."/>
            <person name="Liu W.T."/>
            <person name="Kamagata Y."/>
            <person name="Stams A.J.M."/>
            <person name="Imachi H."/>
            <person name="Sousa D.Z."/>
        </authorList>
    </citation>
    <scope>NUCLEOTIDE SEQUENCE [LARGE SCALE GENOMIC DNA]</scope>
    <source>
        <strain evidence="2 3">HH</strain>
    </source>
</reference>
<proteinExistence type="predicted"/>
<accession>A0A4Y7RB42</accession>
<dbReference type="EMBL" id="QFGA01000002">
    <property type="protein sequence ID" value="TEB05959.1"/>
    <property type="molecule type" value="Genomic_DNA"/>
</dbReference>
<sequence length="63" mass="7501">MKLKKVGKKEAAKWSWPVWAVIALGFIVFALPINERLKLWLMVPLYGLFIFVYYKYVHKKRSS</sequence>
<evidence type="ECO:0000256" key="1">
    <source>
        <dbReference type="SAM" id="Phobius"/>
    </source>
</evidence>
<gene>
    <name evidence="2" type="ORF">Psch_03001</name>
</gene>
<evidence type="ECO:0000313" key="2">
    <source>
        <dbReference type="EMBL" id="TEB05959.1"/>
    </source>
</evidence>
<keyword evidence="1" id="KW-0472">Membrane</keyword>
<comment type="caution">
    <text evidence="2">The sequence shown here is derived from an EMBL/GenBank/DDBJ whole genome shotgun (WGS) entry which is preliminary data.</text>
</comment>
<name>A0A4Y7RB42_9FIRM</name>
<evidence type="ECO:0000313" key="3">
    <source>
        <dbReference type="Proteomes" id="UP000298324"/>
    </source>
</evidence>
<keyword evidence="1" id="KW-1133">Transmembrane helix</keyword>
<keyword evidence="3" id="KW-1185">Reference proteome</keyword>
<feature type="transmembrane region" description="Helical" evidence="1">
    <location>
        <begin position="12"/>
        <end position="33"/>
    </location>
</feature>
<evidence type="ECO:0008006" key="4">
    <source>
        <dbReference type="Google" id="ProtNLM"/>
    </source>
</evidence>
<feature type="transmembrane region" description="Helical" evidence="1">
    <location>
        <begin position="39"/>
        <end position="57"/>
    </location>
</feature>
<keyword evidence="1" id="KW-0812">Transmembrane</keyword>
<dbReference type="AlphaFoldDB" id="A0A4Y7RB42"/>